<gene>
    <name evidence="3" type="primary">BnaC04g19620D</name>
    <name evidence="2" type="ORF">DARMORV10_C04P28510.1</name>
    <name evidence="3" type="ORF">GSBRNA2T00000483001</name>
</gene>
<accession>A0A078FA26</accession>
<reference evidence="2" key="3">
    <citation type="submission" date="2021-01" db="EMBL/GenBank/DDBJ databases">
        <authorList>
            <consortium name="Genoscope - CEA"/>
            <person name="William W."/>
        </authorList>
    </citation>
    <scope>NUCLEOTIDE SEQUENCE</scope>
</reference>
<evidence type="ECO:0000256" key="1">
    <source>
        <dbReference type="SAM" id="MobiDB-lite"/>
    </source>
</evidence>
<reference evidence="3" key="2">
    <citation type="submission" date="2014-06" db="EMBL/GenBank/DDBJ databases">
        <authorList>
            <person name="Genoscope - CEA"/>
        </authorList>
    </citation>
    <scope>NUCLEOTIDE SEQUENCE</scope>
</reference>
<dbReference type="Gramene" id="CDY08653">
    <property type="protein sequence ID" value="CDY08653"/>
    <property type="gene ID" value="GSBRNA2T00000483001"/>
</dbReference>
<feature type="region of interest" description="Disordered" evidence="1">
    <location>
        <begin position="1"/>
        <end position="66"/>
    </location>
</feature>
<reference evidence="3 4" key="1">
    <citation type="journal article" date="2014" name="Science">
        <title>Plant genetics. Early allopolyploid evolution in the post-Neolithic Brassica napus oilseed genome.</title>
        <authorList>
            <person name="Chalhoub B."/>
            <person name="Denoeud F."/>
            <person name="Liu S."/>
            <person name="Parkin I.A."/>
            <person name="Tang H."/>
            <person name="Wang X."/>
            <person name="Chiquet J."/>
            <person name="Belcram H."/>
            <person name="Tong C."/>
            <person name="Samans B."/>
            <person name="Correa M."/>
            <person name="Da Silva C."/>
            <person name="Just J."/>
            <person name="Falentin C."/>
            <person name="Koh C.S."/>
            <person name="Le Clainche I."/>
            <person name="Bernard M."/>
            <person name="Bento P."/>
            <person name="Noel B."/>
            <person name="Labadie K."/>
            <person name="Alberti A."/>
            <person name="Charles M."/>
            <person name="Arnaud D."/>
            <person name="Guo H."/>
            <person name="Daviaud C."/>
            <person name="Alamery S."/>
            <person name="Jabbari K."/>
            <person name="Zhao M."/>
            <person name="Edger P.P."/>
            <person name="Chelaifa H."/>
            <person name="Tack D."/>
            <person name="Lassalle G."/>
            <person name="Mestiri I."/>
            <person name="Schnel N."/>
            <person name="Le Paslier M.C."/>
            <person name="Fan G."/>
            <person name="Renault V."/>
            <person name="Bayer P.E."/>
            <person name="Golicz A.A."/>
            <person name="Manoli S."/>
            <person name="Lee T.H."/>
            <person name="Thi V.H."/>
            <person name="Chalabi S."/>
            <person name="Hu Q."/>
            <person name="Fan C."/>
            <person name="Tollenaere R."/>
            <person name="Lu Y."/>
            <person name="Battail C."/>
            <person name="Shen J."/>
            <person name="Sidebottom C.H."/>
            <person name="Wang X."/>
            <person name="Canaguier A."/>
            <person name="Chauveau A."/>
            <person name="Berard A."/>
            <person name="Deniot G."/>
            <person name="Guan M."/>
            <person name="Liu Z."/>
            <person name="Sun F."/>
            <person name="Lim Y.P."/>
            <person name="Lyons E."/>
            <person name="Town C.D."/>
            <person name="Bancroft I."/>
            <person name="Wang X."/>
            <person name="Meng J."/>
            <person name="Ma J."/>
            <person name="Pires J.C."/>
            <person name="King G.J."/>
            <person name="Brunel D."/>
            <person name="Delourme R."/>
            <person name="Renard M."/>
            <person name="Aury J.M."/>
            <person name="Adams K.L."/>
            <person name="Batley J."/>
            <person name="Snowdon R.J."/>
            <person name="Tost J."/>
            <person name="Edwards D."/>
            <person name="Zhou Y."/>
            <person name="Hua W."/>
            <person name="Sharpe A.G."/>
            <person name="Paterson A.H."/>
            <person name="Guan C."/>
            <person name="Wincker P."/>
        </authorList>
    </citation>
    <scope>NUCLEOTIDE SEQUENCE [LARGE SCALE GENOMIC DNA]</scope>
    <source>
        <strain evidence="4">cv. Darmor-bzh</strain>
    </source>
</reference>
<dbReference type="Proteomes" id="UP001295469">
    <property type="component" value="Chromosome C04"/>
</dbReference>
<organism evidence="3 4">
    <name type="scientific">Brassica napus</name>
    <name type="common">Rape</name>
    <dbReference type="NCBI Taxonomy" id="3708"/>
    <lineage>
        <taxon>Eukaryota</taxon>
        <taxon>Viridiplantae</taxon>
        <taxon>Streptophyta</taxon>
        <taxon>Embryophyta</taxon>
        <taxon>Tracheophyta</taxon>
        <taxon>Spermatophyta</taxon>
        <taxon>Magnoliopsida</taxon>
        <taxon>eudicotyledons</taxon>
        <taxon>Gunneridae</taxon>
        <taxon>Pentapetalae</taxon>
        <taxon>rosids</taxon>
        <taxon>malvids</taxon>
        <taxon>Brassicales</taxon>
        <taxon>Brassicaceae</taxon>
        <taxon>Brassiceae</taxon>
        <taxon>Brassica</taxon>
    </lineage>
</organism>
<evidence type="ECO:0000313" key="2">
    <source>
        <dbReference type="EMBL" id="CAF1839676.1"/>
    </source>
</evidence>
<sequence length="66" mass="6807">MTKKKKPKQTVSRSAAVASPSSSSTQSSITSKHATSKHPTTSAPICCDLEAADEAGSIPPIIPDLQ</sequence>
<name>A0A078FA26_BRANA</name>
<evidence type="ECO:0000313" key="3">
    <source>
        <dbReference type="EMBL" id="CDY08653.1"/>
    </source>
</evidence>
<proteinExistence type="predicted"/>
<dbReference type="EMBL" id="HG994368">
    <property type="protein sequence ID" value="CAF1839676.1"/>
    <property type="molecule type" value="Genomic_DNA"/>
</dbReference>
<keyword evidence="4" id="KW-1185">Reference proteome</keyword>
<evidence type="ECO:0000313" key="4">
    <source>
        <dbReference type="Proteomes" id="UP000028999"/>
    </source>
</evidence>
<dbReference type="PaxDb" id="3708-A0A078FA26"/>
<dbReference type="EMBL" id="LK031987">
    <property type="protein sequence ID" value="CDY08653.1"/>
    <property type="molecule type" value="Genomic_DNA"/>
</dbReference>
<protein>
    <submittedName>
        <fullName evidence="2">(rape) hypothetical protein</fullName>
    </submittedName>
    <submittedName>
        <fullName evidence="3">BnaC04g19620D protein</fullName>
    </submittedName>
</protein>
<feature type="compositionally biased region" description="Low complexity" evidence="1">
    <location>
        <begin position="10"/>
        <end position="31"/>
    </location>
</feature>
<dbReference type="Proteomes" id="UP000028999">
    <property type="component" value="Unassembled WGS sequence"/>
</dbReference>
<dbReference type="AlphaFoldDB" id="A0A078FA26"/>